<comment type="caution">
    <text evidence="4">The sequence shown here is derived from an EMBL/GenBank/DDBJ whole genome shotgun (WGS) entry which is preliminary data.</text>
</comment>
<dbReference type="InterPro" id="IPR011990">
    <property type="entry name" value="TPR-like_helical_dom_sf"/>
</dbReference>
<dbReference type="SUPFAM" id="SSF48452">
    <property type="entry name" value="TPR-like"/>
    <property type="match status" value="1"/>
</dbReference>
<evidence type="ECO:0000256" key="1">
    <source>
        <dbReference type="ARBA" id="ARBA00023015"/>
    </source>
</evidence>
<accession>A0ABT1LQU6</accession>
<keyword evidence="5" id="KW-1185">Reference proteome</keyword>
<dbReference type="InterPro" id="IPR051677">
    <property type="entry name" value="AfsR-DnrI-RedD_regulator"/>
</dbReference>
<dbReference type="PANTHER" id="PTHR35807">
    <property type="entry name" value="TRANSCRIPTIONAL REGULATOR REDD-RELATED"/>
    <property type="match status" value="1"/>
</dbReference>
<dbReference type="EMBL" id="JANCLV010000006">
    <property type="protein sequence ID" value="MCP9000336.1"/>
    <property type="molecule type" value="Genomic_DNA"/>
</dbReference>
<keyword evidence="1" id="KW-0805">Transcription regulation</keyword>
<evidence type="ECO:0000256" key="2">
    <source>
        <dbReference type="ARBA" id="ARBA00023163"/>
    </source>
</evidence>
<dbReference type="PANTHER" id="PTHR35807:SF1">
    <property type="entry name" value="TRANSCRIPTIONAL REGULATOR REDD"/>
    <property type="match status" value="1"/>
</dbReference>
<reference evidence="4 5" key="1">
    <citation type="submission" date="2022-06" db="EMBL/GenBank/DDBJ databases">
        <title>Pseudarthrobacter sp. strain RMG13 Genome sequencing and assembly.</title>
        <authorList>
            <person name="Kim I."/>
        </authorList>
    </citation>
    <scope>NUCLEOTIDE SEQUENCE [LARGE SCALE GENOMIC DNA]</scope>
    <source>
        <strain evidence="4 5">RMG13</strain>
    </source>
</reference>
<name>A0ABT1LQU6_9MICC</name>
<organism evidence="4 5">
    <name type="scientific">Pseudarthrobacter humi</name>
    <dbReference type="NCBI Taxonomy" id="2952523"/>
    <lineage>
        <taxon>Bacteria</taxon>
        <taxon>Bacillati</taxon>
        <taxon>Actinomycetota</taxon>
        <taxon>Actinomycetes</taxon>
        <taxon>Micrococcales</taxon>
        <taxon>Micrococcaceae</taxon>
        <taxon>Pseudarthrobacter</taxon>
    </lineage>
</organism>
<keyword evidence="2" id="KW-0804">Transcription</keyword>
<protein>
    <submittedName>
        <fullName evidence="4">Transcriptional regulator</fullName>
    </submittedName>
</protein>
<gene>
    <name evidence="4" type="ORF">NFC73_11435</name>
</gene>
<evidence type="ECO:0000313" key="4">
    <source>
        <dbReference type="EMBL" id="MCP9000336.1"/>
    </source>
</evidence>
<proteinExistence type="predicted"/>
<dbReference type="Pfam" id="PF03704">
    <property type="entry name" value="BTAD"/>
    <property type="match status" value="1"/>
</dbReference>
<dbReference type="InterPro" id="IPR005158">
    <property type="entry name" value="BTAD"/>
</dbReference>
<feature type="domain" description="Bacterial transcriptional activator" evidence="3">
    <location>
        <begin position="72"/>
        <end position="209"/>
    </location>
</feature>
<dbReference type="SMART" id="SM01043">
    <property type="entry name" value="BTAD"/>
    <property type="match status" value="1"/>
</dbReference>
<dbReference type="RefSeq" id="WP_254750255.1">
    <property type="nucleotide sequence ID" value="NZ_JANCLV010000006.1"/>
</dbReference>
<evidence type="ECO:0000313" key="5">
    <source>
        <dbReference type="Proteomes" id="UP001524318"/>
    </source>
</evidence>
<dbReference type="Gene3D" id="1.25.40.10">
    <property type="entry name" value="Tetratricopeptide repeat domain"/>
    <property type="match status" value="1"/>
</dbReference>
<sequence>MHVAARQQRLIAALALRGPRLRSYLVGMLWPEYPDARALESLRVTVHMVSRQLPGLLVNDGPMLSLSDDVDVDLYRVRAELRELAAGARHNVSAPLLNLRDAELLPGWYEDWVIFEQNRLLQDRLRAFTVLAETSLACGDYSTAAEAAEAAVEIEPLYESAVRLLIRADLNLGNLAAALRTFERYQAKLQHDLGLRPSEHIQKLIANARVHQISVTLEHLLPAP</sequence>
<dbReference type="Proteomes" id="UP001524318">
    <property type="component" value="Unassembled WGS sequence"/>
</dbReference>
<evidence type="ECO:0000259" key="3">
    <source>
        <dbReference type="SMART" id="SM01043"/>
    </source>
</evidence>